<keyword evidence="3" id="KW-0378">Hydrolase</keyword>
<sequence length="416" mass="49104">MPYHKNKLSKDFHKTIRKLLDTSKYTEIIKSIITFIESGETILPDTISNILANVLKITTEIDDINFIISLIKEENYTELTYTSLIKIYIHKTFFDIDKVFYYYHLMKEYSIPIKRRTLCSIFSTIKDIETILYFYTDSKVQNVELVLEDYIGILHIDIPTHYKTMIIQDMANVIKSPISIKYKTIFDTLYKTIPFEPSKYFLCKKDSEKMLEKMKIYIGHFYGKNPRLLASISKSMGLFTKKKYDIVIDGANVGFFKRGTMSGKKICFSQIFELSTLLCSLGYKPIIILHMIHMEMATPIEKKLIETNRDSELFIVPKGADDDWVWLFAAISNKSSMLLTNDEMRNHFHYMNFEQEFIDWKSTKVINYDMCPDTKKFELKIPYPYLKKMEIDMRHRKLGIPYQDDSKETIWSGYSF</sequence>
<dbReference type="Pfam" id="PF16953">
    <property type="entry name" value="PRORP"/>
    <property type="match status" value="1"/>
</dbReference>
<evidence type="ECO:0000256" key="4">
    <source>
        <dbReference type="ARBA" id="ARBA00022833"/>
    </source>
</evidence>
<dbReference type="PANTHER" id="PTHR13547">
    <property type="match status" value="1"/>
</dbReference>
<keyword evidence="2" id="KW-0479">Metal-binding</keyword>
<organism evidence="6">
    <name type="scientific">viral metagenome</name>
    <dbReference type="NCBI Taxonomy" id="1070528"/>
    <lineage>
        <taxon>unclassified sequences</taxon>
        <taxon>metagenomes</taxon>
        <taxon>organismal metagenomes</taxon>
    </lineage>
</organism>
<keyword evidence="4" id="KW-0862">Zinc</keyword>
<name>A0A6C0J7G3_9ZZZZ</name>
<evidence type="ECO:0000256" key="3">
    <source>
        <dbReference type="ARBA" id="ARBA00022801"/>
    </source>
</evidence>
<protein>
    <recommendedName>
        <fullName evidence="5">PRORP domain-containing protein</fullName>
    </recommendedName>
</protein>
<evidence type="ECO:0000313" key="6">
    <source>
        <dbReference type="EMBL" id="QHU01233.1"/>
    </source>
</evidence>
<dbReference type="GO" id="GO:0016787">
    <property type="term" value="F:hydrolase activity"/>
    <property type="evidence" value="ECO:0007669"/>
    <property type="project" value="UniProtKB-KW"/>
</dbReference>
<reference evidence="6" key="1">
    <citation type="journal article" date="2020" name="Nature">
        <title>Giant virus diversity and host interactions through global metagenomics.</title>
        <authorList>
            <person name="Schulz F."/>
            <person name="Roux S."/>
            <person name="Paez-Espino D."/>
            <person name="Jungbluth S."/>
            <person name="Walsh D.A."/>
            <person name="Denef V.J."/>
            <person name="McMahon K.D."/>
            <person name="Konstantinidis K.T."/>
            <person name="Eloe-Fadrosh E.A."/>
            <person name="Kyrpides N.C."/>
            <person name="Woyke T."/>
        </authorList>
    </citation>
    <scope>NUCLEOTIDE SEQUENCE</scope>
    <source>
        <strain evidence="6">GVMAG-M-3300025860-25</strain>
    </source>
</reference>
<feature type="domain" description="PRORP" evidence="5">
    <location>
        <begin position="242"/>
        <end position="386"/>
    </location>
</feature>
<dbReference type="EMBL" id="MN740336">
    <property type="protein sequence ID" value="QHU01233.1"/>
    <property type="molecule type" value="Genomic_DNA"/>
</dbReference>
<comment type="similarity">
    <text evidence="1">Belongs to the PPR family. P subfamily.</text>
</comment>
<dbReference type="GO" id="GO:0046872">
    <property type="term" value="F:metal ion binding"/>
    <property type="evidence" value="ECO:0007669"/>
    <property type="project" value="UniProtKB-KW"/>
</dbReference>
<evidence type="ECO:0000259" key="5">
    <source>
        <dbReference type="Pfam" id="PF16953"/>
    </source>
</evidence>
<evidence type="ECO:0000256" key="2">
    <source>
        <dbReference type="ARBA" id="ARBA00022723"/>
    </source>
</evidence>
<dbReference type="AlphaFoldDB" id="A0A6C0J7G3"/>
<proteinExistence type="inferred from homology"/>
<accession>A0A6C0J7G3</accession>
<evidence type="ECO:0000256" key="1">
    <source>
        <dbReference type="ARBA" id="ARBA00007626"/>
    </source>
</evidence>
<dbReference type="InterPro" id="IPR031595">
    <property type="entry name" value="PRORP_C"/>
</dbReference>
<dbReference type="Gene3D" id="3.40.50.11980">
    <property type="match status" value="1"/>
</dbReference>